<protein>
    <submittedName>
        <fullName evidence="3">Uncharacterized protein</fullName>
    </submittedName>
</protein>
<reference evidence="3" key="1">
    <citation type="submission" date="2013-05" db="EMBL/GenBank/DDBJ databases">
        <authorList>
            <person name="Yim A.K.Y."/>
            <person name="Chan T.F."/>
            <person name="Ji K.M."/>
            <person name="Liu X.Y."/>
            <person name="Zhou J.W."/>
            <person name="Li R.Q."/>
            <person name="Yang K.Y."/>
            <person name="Li J."/>
            <person name="Li M."/>
            <person name="Law P.T.W."/>
            <person name="Wu Y.L."/>
            <person name="Cai Z.L."/>
            <person name="Qin H."/>
            <person name="Bao Y."/>
            <person name="Leung R.K.K."/>
            <person name="Ng P.K.S."/>
            <person name="Zou J."/>
            <person name="Zhong X.J."/>
            <person name="Ran P.X."/>
            <person name="Zhong N.S."/>
            <person name="Liu Z.G."/>
            <person name="Tsui S.K.W."/>
        </authorList>
    </citation>
    <scope>NUCLEOTIDE SEQUENCE</scope>
    <source>
        <strain evidence="3">Derf</strain>
        <tissue evidence="3">Whole organism</tissue>
    </source>
</reference>
<proteinExistence type="predicted"/>
<feature type="region of interest" description="Disordered" evidence="1">
    <location>
        <begin position="1"/>
        <end position="38"/>
    </location>
</feature>
<dbReference type="AlphaFoldDB" id="A0A922HPE8"/>
<evidence type="ECO:0000256" key="2">
    <source>
        <dbReference type="SAM" id="Phobius"/>
    </source>
</evidence>
<reference evidence="3" key="2">
    <citation type="journal article" date="2022" name="Res Sq">
        <title>Comparative Genomics Reveals Insights into the Divergent Evolution of Astigmatic Mites and Household Pest Adaptations.</title>
        <authorList>
            <person name="Xiong Q."/>
            <person name="Wan A.T.-Y."/>
            <person name="Liu X.-Y."/>
            <person name="Fung C.S.-H."/>
            <person name="Xiao X."/>
            <person name="Malainual N."/>
            <person name="Hou J."/>
            <person name="Wang L."/>
            <person name="Wang M."/>
            <person name="Yang K."/>
            <person name="Cui Y."/>
            <person name="Leung E."/>
            <person name="Nong W."/>
            <person name="Shin S.-K."/>
            <person name="Au S."/>
            <person name="Jeong K.Y."/>
            <person name="Chew F.T."/>
            <person name="Hui J."/>
            <person name="Leung T.F."/>
            <person name="Tungtrongchitr A."/>
            <person name="Zhong N."/>
            <person name="Liu Z."/>
            <person name="Tsui S."/>
        </authorList>
    </citation>
    <scope>NUCLEOTIDE SEQUENCE</scope>
    <source>
        <strain evidence="3">Derf</strain>
        <tissue evidence="3">Whole organism</tissue>
    </source>
</reference>
<keyword evidence="4" id="KW-1185">Reference proteome</keyword>
<comment type="caution">
    <text evidence="3">The sequence shown here is derived from an EMBL/GenBank/DDBJ whole genome shotgun (WGS) entry which is preliminary data.</text>
</comment>
<gene>
    <name evidence="3" type="ORF">DERF_012178</name>
</gene>
<evidence type="ECO:0000313" key="4">
    <source>
        <dbReference type="Proteomes" id="UP000790347"/>
    </source>
</evidence>
<dbReference type="Proteomes" id="UP000790347">
    <property type="component" value="Unassembled WGS sequence"/>
</dbReference>
<keyword evidence="2" id="KW-0472">Membrane</keyword>
<keyword evidence="2" id="KW-1133">Transmembrane helix</keyword>
<evidence type="ECO:0000256" key="1">
    <source>
        <dbReference type="SAM" id="MobiDB-lite"/>
    </source>
</evidence>
<name>A0A922HPE8_DERFA</name>
<feature type="transmembrane region" description="Helical" evidence="2">
    <location>
        <begin position="148"/>
        <end position="167"/>
    </location>
</feature>
<accession>A0A922HPE8</accession>
<evidence type="ECO:0000313" key="3">
    <source>
        <dbReference type="EMBL" id="KAH9501324.1"/>
    </source>
</evidence>
<dbReference type="EMBL" id="ASGP02000006">
    <property type="protein sequence ID" value="KAH9501324.1"/>
    <property type="molecule type" value="Genomic_DNA"/>
</dbReference>
<keyword evidence="2" id="KW-0812">Transmembrane</keyword>
<sequence>MSPPTTTTTTNDHSTIERSRRNRNRSKKNGININNVSNGHIYTVTPIPPTSSSSSFLMINSQPIPPPHIHHLQQQQYQSTNLTGTMTPIIITVGDPNNSLIIPQQQQQQQLQQQQSLQDFNPIEFIEQHGHIRWPKNEFCTPCNCMCFFIAFIFLVTALMSGIYYNLNFFDGKHLRERVFKAKFVVRNQDFLQKRTGKC</sequence>
<organism evidence="3 4">
    <name type="scientific">Dermatophagoides farinae</name>
    <name type="common">American house dust mite</name>
    <dbReference type="NCBI Taxonomy" id="6954"/>
    <lineage>
        <taxon>Eukaryota</taxon>
        <taxon>Metazoa</taxon>
        <taxon>Ecdysozoa</taxon>
        <taxon>Arthropoda</taxon>
        <taxon>Chelicerata</taxon>
        <taxon>Arachnida</taxon>
        <taxon>Acari</taxon>
        <taxon>Acariformes</taxon>
        <taxon>Sarcoptiformes</taxon>
        <taxon>Astigmata</taxon>
        <taxon>Psoroptidia</taxon>
        <taxon>Analgoidea</taxon>
        <taxon>Pyroglyphidae</taxon>
        <taxon>Dermatophagoidinae</taxon>
        <taxon>Dermatophagoides</taxon>
    </lineage>
</organism>
<feature type="compositionally biased region" description="Low complexity" evidence="1">
    <location>
        <begin position="1"/>
        <end position="10"/>
    </location>
</feature>